<dbReference type="PANTHER" id="PTHR42953:SF3">
    <property type="entry name" value="HIGH-AFFINITY ZINC UPTAKE SYSTEM PROTEIN ZNUA"/>
    <property type="match status" value="1"/>
</dbReference>
<keyword evidence="4" id="KW-0813">Transport</keyword>
<dbReference type="GO" id="GO:0046872">
    <property type="term" value="F:metal ion binding"/>
    <property type="evidence" value="ECO:0007669"/>
    <property type="project" value="UniProtKB-KW"/>
</dbReference>
<comment type="subcellular location">
    <subcellularLocation>
        <location evidence="1">Periplasm</location>
    </subcellularLocation>
</comment>
<evidence type="ECO:0000256" key="7">
    <source>
        <dbReference type="ARBA" id="ARBA00022764"/>
    </source>
</evidence>
<name>K9GW32_9PROT</name>
<evidence type="ECO:0000313" key="15">
    <source>
        <dbReference type="Proteomes" id="UP000009881"/>
    </source>
</evidence>
<dbReference type="GO" id="GO:0006829">
    <property type="term" value="P:zinc ion transport"/>
    <property type="evidence" value="ECO:0007669"/>
    <property type="project" value="UniProtKB-KW"/>
</dbReference>
<dbReference type="Proteomes" id="UP000009881">
    <property type="component" value="Unassembled WGS sequence"/>
</dbReference>
<keyword evidence="15" id="KW-1185">Reference proteome</keyword>
<keyword evidence="5" id="KW-0479">Metal-binding</keyword>
<reference evidence="14 15" key="1">
    <citation type="journal article" date="2013" name="Genome Announc.">
        <title>Draft Genome Sequence of an Alphaproteobacterium, Caenispirillum salinarum AK4(T), Isolated from a Solar Saltern.</title>
        <authorList>
            <person name="Khatri I."/>
            <person name="Singh A."/>
            <person name="Korpole S."/>
            <person name="Pinnaka A.K."/>
            <person name="Subramanian S."/>
        </authorList>
    </citation>
    <scope>NUCLEOTIDE SEQUENCE [LARGE SCALE GENOMIC DNA]</scope>
    <source>
        <strain evidence="14 15">AK4</strain>
    </source>
</reference>
<evidence type="ECO:0000256" key="1">
    <source>
        <dbReference type="ARBA" id="ARBA00004418"/>
    </source>
</evidence>
<comment type="caution">
    <text evidence="14">The sequence shown here is derived from an EMBL/GenBank/DDBJ whole genome shotgun (WGS) entry which is preliminary data.</text>
</comment>
<evidence type="ECO:0000256" key="12">
    <source>
        <dbReference type="SAM" id="MobiDB-lite"/>
    </source>
</evidence>
<evidence type="ECO:0000256" key="5">
    <source>
        <dbReference type="ARBA" id="ARBA00022723"/>
    </source>
</evidence>
<feature type="signal peptide" evidence="13">
    <location>
        <begin position="1"/>
        <end position="23"/>
    </location>
</feature>
<sequence>MIRRLALAAGTAAAMAAAAPALAAPPDVVATVRPLHSLAAAVMQGVGEPTLLLPPGASPHDYSLKPSDARALGEADVVFWIGQPLESFLSKSVDTLAEDARVVALASAPDLTLLHTREGGVWEAHDHGHGHDDHGHDDHGHDDHGHDEHAHDDHGHDDHGHEDHAHDDHAHDDHGHDDQGHTHGHAEADAGAGLIPAMAALDADAAELPGHTDSHIWLDPRNAAAMGRAMASVLAEVDPANAATYRANADALAADMEALEADLRDRLAPVSDVPYIVFHDAYHYLEHRFGLSPVGSITVEPGRPIGARRLAELRDTVQDRNAACVFAEPQFEPRLIATVTEDTDARTGVLDPLGSDLAPGADLYAALLRDMADALVGCLSAE</sequence>
<dbReference type="SUPFAM" id="SSF53807">
    <property type="entry name" value="Helical backbone' metal receptor"/>
    <property type="match status" value="1"/>
</dbReference>
<dbReference type="InterPro" id="IPR050492">
    <property type="entry name" value="Bact_metal-bind_prot9"/>
</dbReference>
<keyword evidence="11" id="KW-1015">Disulfide bond</keyword>
<dbReference type="PATRIC" id="fig|1238182.3.peg.2499"/>
<evidence type="ECO:0000256" key="6">
    <source>
        <dbReference type="ARBA" id="ARBA00022729"/>
    </source>
</evidence>
<dbReference type="Gene3D" id="3.40.50.1980">
    <property type="entry name" value="Nitrogenase molybdenum iron protein domain"/>
    <property type="match status" value="2"/>
</dbReference>
<keyword evidence="9" id="KW-0864">Zinc transport</keyword>
<gene>
    <name evidence="14" type="ORF">C882_0284</name>
</gene>
<dbReference type="AlphaFoldDB" id="K9GW32"/>
<keyword evidence="6 13" id="KW-0732">Signal</keyword>
<organism evidence="14 15">
    <name type="scientific">Caenispirillum salinarum AK4</name>
    <dbReference type="NCBI Taxonomy" id="1238182"/>
    <lineage>
        <taxon>Bacteria</taxon>
        <taxon>Pseudomonadati</taxon>
        <taxon>Pseudomonadota</taxon>
        <taxon>Alphaproteobacteria</taxon>
        <taxon>Rhodospirillales</taxon>
        <taxon>Novispirillaceae</taxon>
        <taxon>Caenispirillum</taxon>
    </lineage>
</organism>
<evidence type="ECO:0000256" key="8">
    <source>
        <dbReference type="ARBA" id="ARBA00022833"/>
    </source>
</evidence>
<evidence type="ECO:0000256" key="2">
    <source>
        <dbReference type="ARBA" id="ARBA00011028"/>
    </source>
</evidence>
<dbReference type="OrthoDB" id="7346865at2"/>
<evidence type="ECO:0000256" key="13">
    <source>
        <dbReference type="SAM" id="SignalP"/>
    </source>
</evidence>
<dbReference type="EMBL" id="ANHY01000012">
    <property type="protein sequence ID" value="EKV29462.1"/>
    <property type="molecule type" value="Genomic_DNA"/>
</dbReference>
<keyword evidence="7" id="KW-0574">Periplasm</keyword>
<dbReference type="PANTHER" id="PTHR42953">
    <property type="entry name" value="HIGH-AFFINITY ZINC UPTAKE SYSTEM PROTEIN ZNUA-RELATED"/>
    <property type="match status" value="1"/>
</dbReference>
<evidence type="ECO:0000313" key="14">
    <source>
        <dbReference type="EMBL" id="EKV29462.1"/>
    </source>
</evidence>
<accession>K9GW32</accession>
<dbReference type="eggNOG" id="COG4531">
    <property type="taxonomic scope" value="Bacteria"/>
</dbReference>
<evidence type="ECO:0000256" key="4">
    <source>
        <dbReference type="ARBA" id="ARBA00022448"/>
    </source>
</evidence>
<dbReference type="RefSeq" id="WP_009540943.1">
    <property type="nucleotide sequence ID" value="NZ_ANHY01000012.1"/>
</dbReference>
<dbReference type="STRING" id="1238182.C882_0284"/>
<feature type="chain" id="PRO_5003931334" description="High-affinity zinc uptake system protein ZnuA" evidence="13">
    <location>
        <begin position="24"/>
        <end position="382"/>
    </location>
</feature>
<evidence type="ECO:0000256" key="11">
    <source>
        <dbReference type="ARBA" id="ARBA00023157"/>
    </source>
</evidence>
<keyword evidence="8" id="KW-0862">Zinc</keyword>
<dbReference type="InterPro" id="IPR035520">
    <property type="entry name" value="ZnuA"/>
</dbReference>
<keyword evidence="10" id="KW-0406">Ion transport</keyword>
<evidence type="ECO:0000256" key="3">
    <source>
        <dbReference type="ARBA" id="ARBA00015915"/>
    </source>
</evidence>
<evidence type="ECO:0000256" key="9">
    <source>
        <dbReference type="ARBA" id="ARBA00022906"/>
    </source>
</evidence>
<dbReference type="GO" id="GO:0042597">
    <property type="term" value="C:periplasmic space"/>
    <property type="evidence" value="ECO:0007669"/>
    <property type="project" value="UniProtKB-SubCell"/>
</dbReference>
<protein>
    <recommendedName>
        <fullName evidence="3">High-affinity zinc uptake system protein ZnuA</fullName>
    </recommendedName>
</protein>
<dbReference type="InterPro" id="IPR006127">
    <property type="entry name" value="ZnuA-like"/>
</dbReference>
<feature type="region of interest" description="Disordered" evidence="12">
    <location>
        <begin position="122"/>
        <end position="187"/>
    </location>
</feature>
<comment type="similarity">
    <text evidence="2">Belongs to the bacterial solute-binding protein 9 family.</text>
</comment>
<proteinExistence type="inferred from homology"/>
<evidence type="ECO:0000256" key="10">
    <source>
        <dbReference type="ARBA" id="ARBA00023065"/>
    </source>
</evidence>
<dbReference type="CDD" id="cd01019">
    <property type="entry name" value="ZnuA"/>
    <property type="match status" value="1"/>
</dbReference>
<dbReference type="Pfam" id="PF01297">
    <property type="entry name" value="ZnuA"/>
    <property type="match status" value="1"/>
</dbReference>